<feature type="transmembrane region" description="Helical" evidence="7">
    <location>
        <begin position="367"/>
        <end position="389"/>
    </location>
</feature>
<feature type="transmembrane region" description="Helical" evidence="7">
    <location>
        <begin position="297"/>
        <end position="319"/>
    </location>
</feature>
<dbReference type="Pfam" id="PF03825">
    <property type="entry name" value="Nuc_H_symport"/>
    <property type="match status" value="1"/>
</dbReference>
<feature type="transmembrane region" description="Helical" evidence="7">
    <location>
        <begin position="94"/>
        <end position="118"/>
    </location>
</feature>
<feature type="transmembrane region" description="Helical" evidence="7">
    <location>
        <begin position="248"/>
        <end position="266"/>
    </location>
</feature>
<name>A0A382E5V9_9ZZZZ</name>
<dbReference type="EMBL" id="UINC01042844">
    <property type="protein sequence ID" value="SVB46020.1"/>
    <property type="molecule type" value="Genomic_DNA"/>
</dbReference>
<keyword evidence="6 7" id="KW-0472">Membrane</keyword>
<evidence type="ECO:0000256" key="6">
    <source>
        <dbReference type="ARBA" id="ARBA00023136"/>
    </source>
</evidence>
<dbReference type="InterPro" id="IPR036259">
    <property type="entry name" value="MFS_trans_sf"/>
</dbReference>
<comment type="subcellular location">
    <subcellularLocation>
        <location evidence="1">Cell membrane</location>
        <topology evidence="1">Multi-pass membrane protein</topology>
    </subcellularLocation>
</comment>
<evidence type="ECO:0000256" key="3">
    <source>
        <dbReference type="ARBA" id="ARBA00022475"/>
    </source>
</evidence>
<feature type="transmembrane region" description="Helical" evidence="7">
    <location>
        <begin position="70"/>
        <end position="88"/>
    </location>
</feature>
<keyword evidence="2" id="KW-0813">Transport</keyword>
<evidence type="ECO:0000256" key="1">
    <source>
        <dbReference type="ARBA" id="ARBA00004651"/>
    </source>
</evidence>
<dbReference type="InterPro" id="IPR004740">
    <property type="entry name" value="Nuc_H_symport"/>
</dbReference>
<dbReference type="PANTHER" id="PTHR23522">
    <property type="entry name" value="BLL5896 PROTEIN"/>
    <property type="match status" value="1"/>
</dbReference>
<keyword evidence="3" id="KW-1003">Cell membrane</keyword>
<feature type="transmembrane region" description="Helical" evidence="7">
    <location>
        <begin position="273"/>
        <end position="291"/>
    </location>
</feature>
<dbReference type="GO" id="GO:0015213">
    <property type="term" value="F:uridine transmembrane transporter activity"/>
    <property type="evidence" value="ECO:0007669"/>
    <property type="project" value="TreeGrafter"/>
</dbReference>
<dbReference type="Gene3D" id="1.20.1250.20">
    <property type="entry name" value="MFS general substrate transporter like domains"/>
    <property type="match status" value="2"/>
</dbReference>
<keyword evidence="5 7" id="KW-1133">Transmembrane helix</keyword>
<organism evidence="8">
    <name type="scientific">marine metagenome</name>
    <dbReference type="NCBI Taxonomy" id="408172"/>
    <lineage>
        <taxon>unclassified sequences</taxon>
        <taxon>metagenomes</taxon>
        <taxon>ecological metagenomes</taxon>
    </lineage>
</organism>
<sequence>MNNKTRFAIMMFLQYAIWGAWTTALGAHLEKIGFSGTEIAGIYGCMWLACILAPFIGGQLADRLMQSQQFLGIAHLLGAFLLYQTAIQTEFAPMWWYMMAHCLVYAPTLVLTNSICFRHLENADEEFGKIRVWGAIGWIAIGWIVTFIRSNWQTENLTDMSDLLLIGAGVSALMGAYSFTLPKTEPVKNTQDPFAFLKAFGMLKDRNFLIFMLVAFVVTTEMQFYYIPTGPFLLDMGATEAWLTATKTVAQISEVLVLTFLLHVAIKKIGIRWTMFIGIMAWPLRYLLFMIPSLPVIVAALSLHGFGYAFFMVTGNIYTNKKATDDMRASAQALFIFATWGMGNYLGTLFTGYMWDTFKTPAGETIWWQFFLVPASLCIIMGLIFFLFFRDDPEVTEEDLKSV</sequence>
<evidence type="ECO:0000256" key="4">
    <source>
        <dbReference type="ARBA" id="ARBA00022692"/>
    </source>
</evidence>
<dbReference type="AlphaFoldDB" id="A0A382E5V9"/>
<evidence type="ECO:0000256" key="5">
    <source>
        <dbReference type="ARBA" id="ARBA00022989"/>
    </source>
</evidence>
<feature type="transmembrane region" description="Helical" evidence="7">
    <location>
        <begin position="208"/>
        <end position="228"/>
    </location>
</feature>
<dbReference type="GO" id="GO:0005886">
    <property type="term" value="C:plasma membrane"/>
    <property type="evidence" value="ECO:0007669"/>
    <property type="project" value="UniProtKB-SubCell"/>
</dbReference>
<feature type="transmembrane region" description="Helical" evidence="7">
    <location>
        <begin position="160"/>
        <end position="179"/>
    </location>
</feature>
<reference evidence="8" key="1">
    <citation type="submission" date="2018-05" db="EMBL/GenBank/DDBJ databases">
        <authorList>
            <person name="Lanie J.A."/>
            <person name="Ng W.-L."/>
            <person name="Kazmierczak K.M."/>
            <person name="Andrzejewski T.M."/>
            <person name="Davidsen T.M."/>
            <person name="Wayne K.J."/>
            <person name="Tettelin H."/>
            <person name="Glass J.I."/>
            <person name="Rusch D."/>
            <person name="Podicherti R."/>
            <person name="Tsui H.-C.T."/>
            <person name="Winkler M.E."/>
        </authorList>
    </citation>
    <scope>NUCLEOTIDE SEQUENCE</scope>
</reference>
<evidence type="ECO:0000313" key="8">
    <source>
        <dbReference type="EMBL" id="SVB46020.1"/>
    </source>
</evidence>
<evidence type="ECO:0000256" key="7">
    <source>
        <dbReference type="SAM" id="Phobius"/>
    </source>
</evidence>
<gene>
    <name evidence="8" type="ORF">METZ01_LOCUS198874</name>
</gene>
<feature type="transmembrane region" description="Helical" evidence="7">
    <location>
        <begin position="130"/>
        <end position="148"/>
    </location>
</feature>
<accession>A0A382E5V9</accession>
<feature type="transmembrane region" description="Helical" evidence="7">
    <location>
        <begin position="7"/>
        <end position="27"/>
    </location>
</feature>
<dbReference type="SUPFAM" id="SSF103473">
    <property type="entry name" value="MFS general substrate transporter"/>
    <property type="match status" value="1"/>
</dbReference>
<evidence type="ECO:0008006" key="9">
    <source>
        <dbReference type="Google" id="ProtNLM"/>
    </source>
</evidence>
<dbReference type="GO" id="GO:0015212">
    <property type="term" value="F:cytidine transmembrane transporter activity"/>
    <property type="evidence" value="ECO:0007669"/>
    <property type="project" value="TreeGrafter"/>
</dbReference>
<proteinExistence type="predicted"/>
<feature type="transmembrane region" description="Helical" evidence="7">
    <location>
        <begin position="39"/>
        <end position="58"/>
    </location>
</feature>
<feature type="transmembrane region" description="Helical" evidence="7">
    <location>
        <begin position="331"/>
        <end position="355"/>
    </location>
</feature>
<keyword evidence="4 7" id="KW-0812">Transmembrane</keyword>
<evidence type="ECO:0000256" key="2">
    <source>
        <dbReference type="ARBA" id="ARBA00022448"/>
    </source>
</evidence>
<protein>
    <recommendedName>
        <fullName evidence="9">Major facilitator superfamily (MFS) profile domain-containing protein</fullName>
    </recommendedName>
</protein>
<dbReference type="PANTHER" id="PTHR23522:SF4">
    <property type="entry name" value="NUCLEOSIDE PERMEASE NUPG-RELATED"/>
    <property type="match status" value="1"/>
</dbReference>